<dbReference type="AlphaFoldDB" id="A0A8X7REE1"/>
<dbReference type="Gene3D" id="2.160.20.10">
    <property type="entry name" value="Single-stranded right-handed beta-helix, Pectin lyase-like"/>
    <property type="match status" value="2"/>
</dbReference>
<feature type="active site" evidence="8">
    <location>
        <position position="160"/>
    </location>
</feature>
<dbReference type="Pfam" id="PF00295">
    <property type="entry name" value="Glyco_hydro_28"/>
    <property type="match status" value="2"/>
</dbReference>
<keyword evidence="5 9" id="KW-0378">Hydrolase</keyword>
<comment type="similarity">
    <text evidence="2 9">Belongs to the glycosyl hydrolase 28 family.</text>
</comment>
<evidence type="ECO:0000313" key="12">
    <source>
        <dbReference type="Proteomes" id="UP000886595"/>
    </source>
</evidence>
<dbReference type="Proteomes" id="UP000886595">
    <property type="component" value="Unassembled WGS sequence"/>
</dbReference>
<evidence type="ECO:0000256" key="3">
    <source>
        <dbReference type="ARBA" id="ARBA00022512"/>
    </source>
</evidence>
<evidence type="ECO:0000256" key="8">
    <source>
        <dbReference type="PROSITE-ProRule" id="PRU10052"/>
    </source>
</evidence>
<keyword evidence="7" id="KW-0961">Cell wall biogenesis/degradation</keyword>
<keyword evidence="6 9" id="KW-0326">Glycosidase</keyword>
<evidence type="ECO:0008006" key="13">
    <source>
        <dbReference type="Google" id="ProtNLM"/>
    </source>
</evidence>
<feature type="compositionally biased region" description="Polar residues" evidence="10">
    <location>
        <begin position="29"/>
        <end position="52"/>
    </location>
</feature>
<comment type="caution">
    <text evidence="11">The sequence shown here is derived from an EMBL/GenBank/DDBJ whole genome shotgun (WGS) entry which is preliminary data.</text>
</comment>
<evidence type="ECO:0000313" key="11">
    <source>
        <dbReference type="EMBL" id="KAG2287614.1"/>
    </source>
</evidence>
<name>A0A8X7REE1_BRACI</name>
<evidence type="ECO:0000256" key="7">
    <source>
        <dbReference type="ARBA" id="ARBA00023316"/>
    </source>
</evidence>
<dbReference type="InterPro" id="IPR011050">
    <property type="entry name" value="Pectin_lyase_fold/virulence"/>
</dbReference>
<keyword evidence="12" id="KW-1185">Reference proteome</keyword>
<evidence type="ECO:0000256" key="4">
    <source>
        <dbReference type="ARBA" id="ARBA00022525"/>
    </source>
</evidence>
<dbReference type="PANTHER" id="PTHR31375">
    <property type="match status" value="1"/>
</dbReference>
<dbReference type="SUPFAM" id="SSF51126">
    <property type="entry name" value="Pectin lyase-like"/>
    <property type="match status" value="2"/>
</dbReference>
<dbReference type="InterPro" id="IPR012334">
    <property type="entry name" value="Pectin_lyas_fold"/>
</dbReference>
<evidence type="ECO:0000256" key="5">
    <source>
        <dbReference type="ARBA" id="ARBA00022801"/>
    </source>
</evidence>
<dbReference type="InterPro" id="IPR000743">
    <property type="entry name" value="Glyco_hydro_28"/>
</dbReference>
<feature type="region of interest" description="Disordered" evidence="10">
    <location>
        <begin position="27"/>
        <end position="54"/>
    </location>
</feature>
<dbReference type="PROSITE" id="PS00502">
    <property type="entry name" value="POLYGALACTURONASE"/>
    <property type="match status" value="1"/>
</dbReference>
<keyword evidence="3" id="KW-0134">Cell wall</keyword>
<reference evidence="11 12" key="1">
    <citation type="submission" date="2020-02" db="EMBL/GenBank/DDBJ databases">
        <authorList>
            <person name="Ma Q."/>
            <person name="Huang Y."/>
            <person name="Song X."/>
            <person name="Pei D."/>
        </authorList>
    </citation>
    <scope>NUCLEOTIDE SEQUENCE [LARGE SCALE GENOMIC DNA]</scope>
    <source>
        <strain evidence="11">Sxm20200214</strain>
        <tissue evidence="11">Leaf</tissue>
    </source>
</reference>
<dbReference type="GO" id="GO:0004650">
    <property type="term" value="F:polygalacturonase activity"/>
    <property type="evidence" value="ECO:0007669"/>
    <property type="project" value="InterPro"/>
</dbReference>
<evidence type="ECO:0000256" key="10">
    <source>
        <dbReference type="SAM" id="MobiDB-lite"/>
    </source>
</evidence>
<dbReference type="EMBL" id="JAAMPC010000010">
    <property type="protein sequence ID" value="KAG2287614.1"/>
    <property type="molecule type" value="Genomic_DNA"/>
</dbReference>
<comment type="subcellular location">
    <subcellularLocation>
        <location evidence="1">Secreted</location>
        <location evidence="1">Cell wall</location>
    </subcellularLocation>
</comment>
<accession>A0A8X7REE1</accession>
<proteinExistence type="inferred from homology"/>
<keyword evidence="4" id="KW-0964">Secreted</keyword>
<dbReference type="GO" id="GO:0071555">
    <property type="term" value="P:cell wall organization"/>
    <property type="evidence" value="ECO:0007669"/>
    <property type="project" value="UniProtKB-KW"/>
</dbReference>
<dbReference type="GO" id="GO:0005975">
    <property type="term" value="P:carbohydrate metabolic process"/>
    <property type="evidence" value="ECO:0007669"/>
    <property type="project" value="InterPro"/>
</dbReference>
<evidence type="ECO:0000256" key="6">
    <source>
        <dbReference type="ARBA" id="ARBA00023295"/>
    </source>
</evidence>
<dbReference type="OrthoDB" id="187139at2759"/>
<evidence type="ECO:0000256" key="1">
    <source>
        <dbReference type="ARBA" id="ARBA00004191"/>
    </source>
</evidence>
<sequence>MAYGRKRLRNLAAATYATYGETFLDRTDPSASRSGTTSAQEHVSESQSQGRSSAHEYAPLVQRSQTYGKVHAQGKVTMGFAFVNNSRINGITSLNSKMGHFNFFSVHHFNITDVTITAPGDSPNTDGLKFGFCSNINITKTHIGTGDDCVVSNVNCGPGHGISVGSLGKNKEEKDVNGLTARDIVFNGTSDGIRIKTWESSASKILVSKFVYENIQMINVGNPINIDQKYCPHPPCEKKGESHVQIQDLKLKNTYGKVHAQGKVVIVKSTYRKERPCANQIEFVIDGTLLAPSNPRDIKKDTWIHFRYINNLIISGAGTLDGQGKESWPQNPSCPKLAMTMGFAFVNNSRINGITSLNSKMGHFNFFSVHHFNITDVTITAPGDSPNTDGLKFGFCSNINITKTHIGRITCSNPRP</sequence>
<organism evidence="11 12">
    <name type="scientific">Brassica carinata</name>
    <name type="common">Ethiopian mustard</name>
    <name type="synonym">Abyssinian cabbage</name>
    <dbReference type="NCBI Taxonomy" id="52824"/>
    <lineage>
        <taxon>Eukaryota</taxon>
        <taxon>Viridiplantae</taxon>
        <taxon>Streptophyta</taxon>
        <taxon>Embryophyta</taxon>
        <taxon>Tracheophyta</taxon>
        <taxon>Spermatophyta</taxon>
        <taxon>Magnoliopsida</taxon>
        <taxon>eudicotyledons</taxon>
        <taxon>Gunneridae</taxon>
        <taxon>Pentapetalae</taxon>
        <taxon>rosids</taxon>
        <taxon>malvids</taxon>
        <taxon>Brassicales</taxon>
        <taxon>Brassicaceae</taxon>
        <taxon>Brassiceae</taxon>
        <taxon>Brassica</taxon>
    </lineage>
</organism>
<evidence type="ECO:0000256" key="9">
    <source>
        <dbReference type="RuleBase" id="RU361169"/>
    </source>
</evidence>
<evidence type="ECO:0000256" key="2">
    <source>
        <dbReference type="ARBA" id="ARBA00008834"/>
    </source>
</evidence>
<gene>
    <name evidence="11" type="ORF">Bca52824_047218</name>
</gene>
<protein>
    <recommendedName>
        <fullName evidence="13">Polygalacturonase</fullName>
    </recommendedName>
</protein>